<dbReference type="Proteomes" id="UP000016567">
    <property type="component" value="Unassembled WGS sequence"/>
</dbReference>
<dbReference type="EMBL" id="BATL01000016">
    <property type="protein sequence ID" value="GAD74879.1"/>
    <property type="molecule type" value="Genomic_DNA"/>
</dbReference>
<evidence type="ECO:0000313" key="1">
    <source>
        <dbReference type="EMBL" id="GAD74879.1"/>
    </source>
</evidence>
<evidence type="ECO:0000313" key="2">
    <source>
        <dbReference type="Proteomes" id="UP000016567"/>
    </source>
</evidence>
<keyword evidence="2" id="KW-1185">Reference proteome</keyword>
<protein>
    <recommendedName>
        <fullName evidence="3">Flagellar sheath protein A</fullName>
    </recommendedName>
</protein>
<dbReference type="AlphaFoldDB" id="U3C037"/>
<dbReference type="RefSeq" id="WP_021708658.1">
    <property type="nucleotide sequence ID" value="NZ_BAOB01000123.1"/>
</dbReference>
<name>U3C037_9VIBR</name>
<accession>U3C037</accession>
<dbReference type="OrthoDB" id="5905468at2"/>
<evidence type="ECO:0008006" key="3">
    <source>
        <dbReference type="Google" id="ProtNLM"/>
    </source>
</evidence>
<sequence length="495" mass="53527">MKQLKIMPLVAVISGLMVGCGGGGGGGGGSVPAPKYTWQMINLYTANKTDVAPGCVIYGEQEGQDGKVITANVANSNFNIVFHNEDGSVIEKETIQNIADDGKVVIDTAKVPNNGYVSVEEIDGSIGGQSDIFMFSVQKDFLQNMTINIRQKQTNSACYKAEQYQNGFSDNALIAALETSTDVQYYQTSFIDSAVNGAVTPGAIPVKAPLKTSKNVLITAFDSYVSGKYTNLSQFVFANGSSIYDKTDDSSGEITASKLENVQNTDVNFKVNGVNLTSESAVTVGYKGELYLWQPIYTASQKLSYHPISSNGWALDLVGTTSQGNWLYRSAVAYNGSDVNLTPVNVTNFRGSVSTTCESSSSDFCLSVGGFLPADYDIQRIQVRANTANQSRLFYQTVFAKPSSSQVMMQSSLNEKLVANDSTRVEVTLGQLNINDKNSVKYFIENNKDINSLVTTTLPNFTDSNTSISTPSEVKARKLKLLSKNIVIMENSNNK</sequence>
<dbReference type="PROSITE" id="PS51257">
    <property type="entry name" value="PROKAR_LIPOPROTEIN"/>
    <property type="match status" value="1"/>
</dbReference>
<dbReference type="eggNOG" id="ENOG50307SS">
    <property type="taxonomic scope" value="Bacteria"/>
</dbReference>
<proteinExistence type="predicted"/>
<comment type="caution">
    <text evidence="1">The sequence shown here is derived from an EMBL/GenBank/DDBJ whole genome shotgun (WGS) entry which is preliminary data.</text>
</comment>
<reference evidence="1 2" key="1">
    <citation type="submission" date="2013-09" db="EMBL/GenBank/DDBJ databases">
        <title>Whole genome shotgun sequence of Vibrio azureus NBRC 104587.</title>
        <authorList>
            <person name="Isaki S."/>
            <person name="Hosoyama A."/>
            <person name="Numata M."/>
            <person name="Hashimoto M."/>
            <person name="Hosoyama Y."/>
            <person name="Tsuchikane K."/>
            <person name="Noguchi M."/>
            <person name="Hirakata S."/>
            <person name="Ichikawa N."/>
            <person name="Ohji S."/>
            <person name="Yamazoe A."/>
            <person name="Fujita N."/>
        </authorList>
    </citation>
    <scope>NUCLEOTIDE SEQUENCE [LARGE SCALE GENOMIC DNA]</scope>
    <source>
        <strain evidence="1 2">NBRC 104587</strain>
    </source>
</reference>
<organism evidence="1 2">
    <name type="scientific">Vibrio azureus NBRC 104587</name>
    <dbReference type="NCBI Taxonomy" id="1219077"/>
    <lineage>
        <taxon>Bacteria</taxon>
        <taxon>Pseudomonadati</taxon>
        <taxon>Pseudomonadota</taxon>
        <taxon>Gammaproteobacteria</taxon>
        <taxon>Vibrionales</taxon>
        <taxon>Vibrionaceae</taxon>
        <taxon>Vibrio</taxon>
    </lineage>
</organism>
<gene>
    <name evidence="1" type="ORF">VAZ01S_016_00640</name>
</gene>